<dbReference type="HOGENOM" id="CLU_029386_1_0_1"/>
<keyword evidence="11 13" id="KW-0472">Membrane</keyword>
<dbReference type="GO" id="GO:0005816">
    <property type="term" value="C:spindle pole body"/>
    <property type="evidence" value="ECO:0007669"/>
    <property type="project" value="TreeGrafter"/>
</dbReference>
<proteinExistence type="inferred from homology"/>
<dbReference type="GO" id="GO:0051028">
    <property type="term" value="P:mRNA transport"/>
    <property type="evidence" value="ECO:0007669"/>
    <property type="project" value="UniProtKB-KW"/>
</dbReference>
<sequence>MGSQILRSKAPSALAKPSAPNYHALVTPVLHRRFVRASWTTLIIAYVGNILMENVSSWPWSAIPLGRSAINTLTLFFFLMPILVLRIAQLSTTSNKGLSDVHCLIRSITDCTLLRCTIWYTLSAWLVIQFYIWNALPSSDLSLLTKAISYEPYCLNERPIYLGFYAIPLGIIQAIIHVWTDRDYLKLQDEEKTVWQAFSEAAIRSLQRICTTIIVSIASGPIVYWVLRAFVCRTSYTIVGSFVRIHPDARPQSLSNKVDLLFRSVWLTVLLVIAWEATNIAFTLEFTKSPIREGKVISDTSSDPNGSLILGLRLKKKPLSRRLAFKELKFIATEKKPRRETIFADLTKPTPALKQLLAECRDVIGVIITKFTPPEQPSNALVIKPQSPGKDIKDFSPQQPLDENVLRTPPKNGVIGKWQATPGNMPSSPINLDSIKTHIAKKEVIESRVYEFLTPLLDSTYGDIFRMTVQRKTTALFPDASLQIDAIVALAGFVCASLDEDIYGMVQKDLPSLLEEFTNIASALEGYMSNPQPHWTDVHSKTLLELHDPSVNKQLFPEATALLDAVNTGLQKIGDAFEPYLPGMELSTDARRKIRSVRKTAKDPSH</sequence>
<keyword evidence="7" id="KW-0653">Protein transport</keyword>
<dbReference type="InterPro" id="IPR019049">
    <property type="entry name" value="Nucleoporin_prot_Ndc1/Nup"/>
</dbReference>
<evidence type="ECO:0000256" key="1">
    <source>
        <dbReference type="ARBA" id="ARBA00004232"/>
    </source>
</evidence>
<reference evidence="14 15" key="1">
    <citation type="submission" date="2013-05" db="EMBL/GenBank/DDBJ databases">
        <title>Drechslerella stenobrocha genome reveals carnivorous origination and mechanical trapping mechanism of predatory fungi.</title>
        <authorList>
            <person name="Liu X."/>
            <person name="Zhang W."/>
            <person name="Liu K."/>
        </authorList>
    </citation>
    <scope>NUCLEOTIDE SEQUENCE [LARGE SCALE GENOMIC DNA]</scope>
    <source>
        <strain evidence="14 15">248</strain>
    </source>
</reference>
<feature type="transmembrane region" description="Helical" evidence="13">
    <location>
        <begin position="72"/>
        <end position="91"/>
    </location>
</feature>
<evidence type="ECO:0000313" key="14">
    <source>
        <dbReference type="EMBL" id="EWC45737.1"/>
    </source>
</evidence>
<keyword evidence="5 13" id="KW-0812">Transmembrane</keyword>
<feature type="transmembrane region" description="Helical" evidence="13">
    <location>
        <begin position="260"/>
        <end position="282"/>
    </location>
</feature>
<dbReference type="GO" id="GO:0070631">
    <property type="term" value="P:spindle pole body localization"/>
    <property type="evidence" value="ECO:0007669"/>
    <property type="project" value="TreeGrafter"/>
</dbReference>
<evidence type="ECO:0000256" key="9">
    <source>
        <dbReference type="ARBA" id="ARBA00023010"/>
    </source>
</evidence>
<gene>
    <name evidence="14" type="ORF">DRE_05074</name>
</gene>
<dbReference type="GO" id="GO:0006999">
    <property type="term" value="P:nuclear pore organization"/>
    <property type="evidence" value="ECO:0007669"/>
    <property type="project" value="TreeGrafter"/>
</dbReference>
<evidence type="ECO:0000256" key="2">
    <source>
        <dbReference type="ARBA" id="ARBA00004567"/>
    </source>
</evidence>
<dbReference type="OrthoDB" id="67850at2759"/>
<evidence type="ECO:0000256" key="7">
    <source>
        <dbReference type="ARBA" id="ARBA00022927"/>
    </source>
</evidence>
<evidence type="ECO:0000256" key="11">
    <source>
        <dbReference type="ARBA" id="ARBA00023136"/>
    </source>
</evidence>
<keyword evidence="6" id="KW-0509">mRNA transport</keyword>
<keyword evidence="15" id="KW-1185">Reference proteome</keyword>
<dbReference type="Pfam" id="PF09531">
    <property type="entry name" value="Ndc1_Nup"/>
    <property type="match status" value="1"/>
</dbReference>
<evidence type="ECO:0000256" key="4">
    <source>
        <dbReference type="ARBA" id="ARBA00022448"/>
    </source>
</evidence>
<evidence type="ECO:0000256" key="10">
    <source>
        <dbReference type="ARBA" id="ARBA00023132"/>
    </source>
</evidence>
<dbReference type="GO" id="GO:0015031">
    <property type="term" value="P:protein transport"/>
    <property type="evidence" value="ECO:0007669"/>
    <property type="project" value="UniProtKB-KW"/>
</dbReference>
<evidence type="ECO:0000256" key="13">
    <source>
        <dbReference type="SAM" id="Phobius"/>
    </source>
</evidence>
<dbReference type="GO" id="GO:0070762">
    <property type="term" value="C:nuclear pore transmembrane ring"/>
    <property type="evidence" value="ECO:0007669"/>
    <property type="project" value="TreeGrafter"/>
</dbReference>
<keyword evidence="9" id="KW-0811">Translocation</keyword>
<keyword evidence="12" id="KW-0539">Nucleus</keyword>
<evidence type="ECO:0000256" key="6">
    <source>
        <dbReference type="ARBA" id="ARBA00022816"/>
    </source>
</evidence>
<comment type="similarity">
    <text evidence="3">Belongs to the NDC1 family.</text>
</comment>
<protein>
    <recommendedName>
        <fullName evidence="16">Nucleoporin NDC1</fullName>
    </recommendedName>
</protein>
<feature type="transmembrane region" description="Helical" evidence="13">
    <location>
        <begin position="112"/>
        <end position="133"/>
    </location>
</feature>
<organism evidence="14 15">
    <name type="scientific">Drechslerella stenobrocha 248</name>
    <dbReference type="NCBI Taxonomy" id="1043628"/>
    <lineage>
        <taxon>Eukaryota</taxon>
        <taxon>Fungi</taxon>
        <taxon>Dikarya</taxon>
        <taxon>Ascomycota</taxon>
        <taxon>Pezizomycotina</taxon>
        <taxon>Orbiliomycetes</taxon>
        <taxon>Orbiliales</taxon>
        <taxon>Orbiliaceae</taxon>
        <taxon>Drechslerella</taxon>
    </lineage>
</organism>
<feature type="transmembrane region" description="Helical" evidence="13">
    <location>
        <begin position="160"/>
        <end position="179"/>
    </location>
</feature>
<dbReference type="PANTHER" id="PTHR13269">
    <property type="entry name" value="NUCLEOPORIN NDC1"/>
    <property type="match status" value="1"/>
</dbReference>
<evidence type="ECO:0000256" key="12">
    <source>
        <dbReference type="ARBA" id="ARBA00023242"/>
    </source>
</evidence>
<dbReference type="PANTHER" id="PTHR13269:SF6">
    <property type="entry name" value="NUCLEOPORIN NDC1"/>
    <property type="match status" value="1"/>
</dbReference>
<evidence type="ECO:0000313" key="15">
    <source>
        <dbReference type="Proteomes" id="UP000024837"/>
    </source>
</evidence>
<evidence type="ECO:0000256" key="5">
    <source>
        <dbReference type="ARBA" id="ARBA00022692"/>
    </source>
</evidence>
<dbReference type="Proteomes" id="UP000024837">
    <property type="component" value="Unassembled WGS sequence"/>
</dbReference>
<comment type="subcellular location">
    <subcellularLocation>
        <location evidence="1">Nucleus membrane</location>
        <topology evidence="1">Multi-pass membrane protein</topology>
    </subcellularLocation>
    <subcellularLocation>
        <location evidence="2">Nucleus</location>
        <location evidence="2">Nuclear pore complex</location>
    </subcellularLocation>
</comment>
<name>W7HZT4_9PEZI</name>
<evidence type="ECO:0008006" key="16">
    <source>
        <dbReference type="Google" id="ProtNLM"/>
    </source>
</evidence>
<dbReference type="GO" id="GO:0106166">
    <property type="term" value="F:spindle pole body-nuclear membrane anchor activity"/>
    <property type="evidence" value="ECO:0007669"/>
    <property type="project" value="TreeGrafter"/>
</dbReference>
<dbReference type="GO" id="GO:0031965">
    <property type="term" value="C:nuclear membrane"/>
    <property type="evidence" value="ECO:0007669"/>
    <property type="project" value="UniProtKB-SubCell"/>
</dbReference>
<keyword evidence="4" id="KW-0813">Transport</keyword>
<evidence type="ECO:0000256" key="8">
    <source>
        <dbReference type="ARBA" id="ARBA00022989"/>
    </source>
</evidence>
<accession>W7HZT4</accession>
<dbReference type="EMBL" id="KI966424">
    <property type="protein sequence ID" value="EWC45737.1"/>
    <property type="molecule type" value="Genomic_DNA"/>
</dbReference>
<keyword evidence="10" id="KW-0906">Nuclear pore complex</keyword>
<dbReference type="AlphaFoldDB" id="W7HZT4"/>
<keyword evidence="8 13" id="KW-1133">Transmembrane helix</keyword>
<evidence type="ECO:0000256" key="3">
    <source>
        <dbReference type="ARBA" id="ARBA00005760"/>
    </source>
</evidence>
<feature type="transmembrane region" description="Helical" evidence="13">
    <location>
        <begin position="34"/>
        <end position="52"/>
    </location>
</feature>